<evidence type="ECO:0000256" key="6">
    <source>
        <dbReference type="ARBA" id="ARBA00023110"/>
    </source>
</evidence>
<keyword evidence="12" id="KW-1185">Reference proteome</keyword>
<dbReference type="InterPro" id="IPR043170">
    <property type="entry name" value="PTPA_C_lid"/>
</dbReference>
<gene>
    <name evidence="11" type="ORF">NMOB1V02_LOCUS3640</name>
</gene>
<keyword evidence="6 10" id="KW-0697">Rotamase</keyword>
<dbReference type="Gene3D" id="1.20.120.1150">
    <property type="match status" value="1"/>
</dbReference>
<dbReference type="SUPFAM" id="SSF140984">
    <property type="entry name" value="PTPA-like"/>
    <property type="match status" value="1"/>
</dbReference>
<dbReference type="EMBL" id="CAJPEX010000493">
    <property type="protein sequence ID" value="CAG0916006.1"/>
    <property type="molecule type" value="Genomic_DNA"/>
</dbReference>
<evidence type="ECO:0000256" key="3">
    <source>
        <dbReference type="ARBA" id="ARBA00011019"/>
    </source>
</evidence>
<dbReference type="InterPro" id="IPR004327">
    <property type="entry name" value="Phstyr_phstse_ac"/>
</dbReference>
<evidence type="ECO:0000256" key="10">
    <source>
        <dbReference type="RuleBase" id="RU361210"/>
    </source>
</evidence>
<dbReference type="EMBL" id="OA882530">
    <property type="protein sequence ID" value="CAD7275854.1"/>
    <property type="molecule type" value="Genomic_DNA"/>
</dbReference>
<dbReference type="Pfam" id="PF03095">
    <property type="entry name" value="PTPA"/>
    <property type="match status" value="1"/>
</dbReference>
<dbReference type="InterPro" id="IPR037218">
    <property type="entry name" value="PTPA_sf"/>
</dbReference>
<keyword evidence="5 10" id="KW-0963">Cytoplasm</keyword>
<dbReference type="PANTHER" id="PTHR10012">
    <property type="entry name" value="SERINE/THREONINE-PROTEIN PHOSPHATASE 2A REGULATORY SUBUNIT B"/>
    <property type="match status" value="1"/>
</dbReference>
<evidence type="ECO:0000256" key="9">
    <source>
        <dbReference type="ARBA" id="ARBA00044820"/>
    </source>
</evidence>
<dbReference type="OrthoDB" id="16120at2759"/>
<dbReference type="PANTHER" id="PTHR10012:SF0">
    <property type="entry name" value="SERINE_THREONINE-PROTEIN PHOSPHATASE 2A ACTIVATOR"/>
    <property type="match status" value="1"/>
</dbReference>
<evidence type="ECO:0000256" key="1">
    <source>
        <dbReference type="ARBA" id="ARBA00000971"/>
    </source>
</evidence>
<dbReference type="Proteomes" id="UP000678499">
    <property type="component" value="Unassembled WGS sequence"/>
</dbReference>
<comment type="catalytic activity">
    <reaction evidence="1 10">
        <text>[protein]-peptidylproline (omega=180) = [protein]-peptidylproline (omega=0)</text>
        <dbReference type="Rhea" id="RHEA:16237"/>
        <dbReference type="Rhea" id="RHEA-COMP:10747"/>
        <dbReference type="Rhea" id="RHEA-COMP:10748"/>
        <dbReference type="ChEBI" id="CHEBI:83833"/>
        <dbReference type="ChEBI" id="CHEBI:83834"/>
        <dbReference type="EC" id="5.2.1.8"/>
    </reaction>
</comment>
<dbReference type="GO" id="GO:0005737">
    <property type="term" value="C:cytoplasm"/>
    <property type="evidence" value="ECO:0007669"/>
    <property type="project" value="UniProtKB-SubCell"/>
</dbReference>
<evidence type="ECO:0000256" key="2">
    <source>
        <dbReference type="ARBA" id="ARBA00004496"/>
    </source>
</evidence>
<protein>
    <recommendedName>
        <fullName evidence="8 10">Serine/threonine-protein phosphatase 2A activator</fullName>
        <ecNumber evidence="4 10">5.2.1.8</ecNumber>
    </recommendedName>
    <alternativeName>
        <fullName evidence="9 10">Phosphotyrosyl phosphatase activator</fullName>
    </alternativeName>
</protein>
<evidence type="ECO:0000256" key="5">
    <source>
        <dbReference type="ARBA" id="ARBA00022490"/>
    </source>
</evidence>
<sequence length="393" mass="44035">MASPTEDLPLPAIPCMRGIRRGGPLGGREHVKIGLPLRYIDALISFVLIEIVSSYRDAGDPVGSEHKYVLPTKKVTSADQMALWEKSDAYHKINADPFASFQEYVGFILALNDSVTGKSLSTNIHVSEATTKTLAILDTLSTWIDEIPPINQPQRFGNKAFRDFYARAKERCRGLIESHLPDSLKSAAEEVSLYLEEGLGNATRIDYGTGHEMSFVMFMCTLFRIGFLSDEDRAAAVLKIFAKYLELARKLQRTYMMEPAGSHGVWSLDDFQFIPFIWGSAQLINHPKLEPRSFTNADTAEAYAHDYLLMSCIKYINDVKTGPFAEHSNQLWHISGVPTWTKVNQGLMKMYKAEVLAKFPVIQHTFFGSLFKLEPCSELTGRPKSTGMAPPRI</sequence>
<proteinExistence type="inferred from homology"/>
<dbReference type="AlphaFoldDB" id="A0A7R9GB63"/>
<evidence type="ECO:0000313" key="11">
    <source>
        <dbReference type="EMBL" id="CAD7275854.1"/>
    </source>
</evidence>
<dbReference type="EC" id="5.2.1.8" evidence="4 10"/>
<comment type="similarity">
    <text evidence="3 10">Belongs to the PTPA-type PPIase family.</text>
</comment>
<evidence type="ECO:0000256" key="7">
    <source>
        <dbReference type="ARBA" id="ARBA00023235"/>
    </source>
</evidence>
<organism evidence="11">
    <name type="scientific">Notodromas monacha</name>
    <dbReference type="NCBI Taxonomy" id="399045"/>
    <lineage>
        <taxon>Eukaryota</taxon>
        <taxon>Metazoa</taxon>
        <taxon>Ecdysozoa</taxon>
        <taxon>Arthropoda</taxon>
        <taxon>Crustacea</taxon>
        <taxon>Oligostraca</taxon>
        <taxon>Ostracoda</taxon>
        <taxon>Podocopa</taxon>
        <taxon>Podocopida</taxon>
        <taxon>Cypridocopina</taxon>
        <taxon>Cypridoidea</taxon>
        <taxon>Cyprididae</taxon>
        <taxon>Notodromas</taxon>
    </lineage>
</organism>
<dbReference type="GO" id="GO:0005634">
    <property type="term" value="C:nucleus"/>
    <property type="evidence" value="ECO:0007669"/>
    <property type="project" value="TreeGrafter"/>
</dbReference>
<evidence type="ECO:0000256" key="8">
    <source>
        <dbReference type="ARBA" id="ARBA00044786"/>
    </source>
</evidence>
<reference evidence="11" key="1">
    <citation type="submission" date="2020-11" db="EMBL/GenBank/DDBJ databases">
        <authorList>
            <person name="Tran Van P."/>
        </authorList>
    </citation>
    <scope>NUCLEOTIDE SEQUENCE</scope>
</reference>
<evidence type="ECO:0000313" key="12">
    <source>
        <dbReference type="Proteomes" id="UP000678499"/>
    </source>
</evidence>
<dbReference type="GO" id="GO:0007052">
    <property type="term" value="P:mitotic spindle organization"/>
    <property type="evidence" value="ECO:0007669"/>
    <property type="project" value="TreeGrafter"/>
</dbReference>
<name>A0A7R9GB63_9CRUS</name>
<dbReference type="CDD" id="cd04087">
    <property type="entry name" value="PTPA"/>
    <property type="match status" value="1"/>
</dbReference>
<comment type="function">
    <text evidence="10">PPIases accelerate the folding of proteins. It catalyzes the cis-trans isomerization of proline imidic peptide bonds in oligopeptides.</text>
</comment>
<dbReference type="GO" id="GO:0003755">
    <property type="term" value="F:peptidyl-prolyl cis-trans isomerase activity"/>
    <property type="evidence" value="ECO:0007669"/>
    <property type="project" value="UniProtKB-KW"/>
</dbReference>
<keyword evidence="7 10" id="KW-0413">Isomerase</keyword>
<comment type="subcellular location">
    <subcellularLocation>
        <location evidence="2 10">Cytoplasm</location>
    </subcellularLocation>
</comment>
<dbReference type="GO" id="GO:0000159">
    <property type="term" value="C:protein phosphatase type 2A complex"/>
    <property type="evidence" value="ECO:0007669"/>
    <property type="project" value="TreeGrafter"/>
</dbReference>
<evidence type="ECO:0000256" key="4">
    <source>
        <dbReference type="ARBA" id="ARBA00013194"/>
    </source>
</evidence>
<dbReference type="GO" id="GO:0008160">
    <property type="term" value="F:protein tyrosine phosphatase activator activity"/>
    <property type="evidence" value="ECO:0007669"/>
    <property type="project" value="TreeGrafter"/>
</dbReference>
<dbReference type="FunFam" id="1.20.120.1150:FF:000002">
    <property type="entry name" value="Serine/threonine-protein phosphatase 2A activator"/>
    <property type="match status" value="1"/>
</dbReference>
<accession>A0A7R9GB63</accession>